<reference evidence="1" key="1">
    <citation type="submission" date="2019-08" db="EMBL/GenBank/DDBJ databases">
        <authorList>
            <person name="Kucharzyk K."/>
            <person name="Murdoch R.W."/>
            <person name="Higgins S."/>
            <person name="Loffler F."/>
        </authorList>
    </citation>
    <scope>NUCLEOTIDE SEQUENCE</scope>
</reference>
<dbReference type="AlphaFoldDB" id="A0A645FXA3"/>
<evidence type="ECO:0000313" key="1">
    <source>
        <dbReference type="EMBL" id="MPN18249.1"/>
    </source>
</evidence>
<organism evidence="1">
    <name type="scientific">bioreactor metagenome</name>
    <dbReference type="NCBI Taxonomy" id="1076179"/>
    <lineage>
        <taxon>unclassified sequences</taxon>
        <taxon>metagenomes</taxon>
        <taxon>ecological metagenomes</taxon>
    </lineage>
</organism>
<dbReference type="EMBL" id="VSSQ01065534">
    <property type="protein sequence ID" value="MPN18249.1"/>
    <property type="molecule type" value="Genomic_DNA"/>
</dbReference>
<gene>
    <name evidence="1" type="ORF">SDC9_165608</name>
</gene>
<name>A0A645FXA3_9ZZZZ</name>
<protein>
    <submittedName>
        <fullName evidence="1">Uncharacterized protein</fullName>
    </submittedName>
</protein>
<sequence>MVNLLKTDLLSGEVNLDVQTNTGDNMFVIRLRKVDRQESGEVTSTKRDWKIILQKGWIKEETTGFPKHVGIEGRYSPGDTTNIKIQKRSESIYVVISGPGGTFENELTIDKNKPWALALLSNAKRQMEVEIPRKRYR</sequence>
<proteinExistence type="predicted"/>
<comment type="caution">
    <text evidence="1">The sequence shown here is derived from an EMBL/GenBank/DDBJ whole genome shotgun (WGS) entry which is preliminary data.</text>
</comment>
<accession>A0A645FXA3</accession>